<evidence type="ECO:0000256" key="2">
    <source>
        <dbReference type="ARBA" id="ARBA00006679"/>
    </source>
</evidence>
<evidence type="ECO:0000313" key="9">
    <source>
        <dbReference type="Proteomes" id="UP001060414"/>
    </source>
</evidence>
<evidence type="ECO:0000256" key="1">
    <source>
        <dbReference type="ARBA" id="ARBA00004651"/>
    </source>
</evidence>
<dbReference type="PANTHER" id="PTHR33452">
    <property type="entry name" value="OXIDOREDUCTASE CATD-RELATED"/>
    <property type="match status" value="1"/>
</dbReference>
<keyword evidence="6 7" id="KW-0472">Membrane</keyword>
<proteinExistence type="inferred from homology"/>
<dbReference type="InterPro" id="IPR051907">
    <property type="entry name" value="DoxX-like_oxidoreductase"/>
</dbReference>
<keyword evidence="3" id="KW-1003">Cell membrane</keyword>
<keyword evidence="4 7" id="KW-0812">Transmembrane</keyword>
<feature type="transmembrane region" description="Helical" evidence="7">
    <location>
        <begin position="121"/>
        <end position="142"/>
    </location>
</feature>
<dbReference type="Pfam" id="PF07681">
    <property type="entry name" value="DoxX"/>
    <property type="match status" value="1"/>
</dbReference>
<evidence type="ECO:0000313" key="8">
    <source>
        <dbReference type="EMBL" id="UWZ81253.1"/>
    </source>
</evidence>
<dbReference type="InterPro" id="IPR032808">
    <property type="entry name" value="DoxX"/>
</dbReference>
<feature type="transmembrane region" description="Helical" evidence="7">
    <location>
        <begin position="83"/>
        <end position="101"/>
    </location>
</feature>
<dbReference type="PANTHER" id="PTHR33452:SF1">
    <property type="entry name" value="INNER MEMBRANE PROTEIN YPHA-RELATED"/>
    <property type="match status" value="1"/>
</dbReference>
<feature type="transmembrane region" description="Helical" evidence="7">
    <location>
        <begin position="54"/>
        <end position="76"/>
    </location>
</feature>
<organism evidence="8 9">
    <name type="scientific">Geoalkalibacter halelectricus</name>
    <dbReference type="NCBI Taxonomy" id="2847045"/>
    <lineage>
        <taxon>Bacteria</taxon>
        <taxon>Pseudomonadati</taxon>
        <taxon>Thermodesulfobacteriota</taxon>
        <taxon>Desulfuromonadia</taxon>
        <taxon>Desulfuromonadales</taxon>
        <taxon>Geoalkalibacteraceae</taxon>
        <taxon>Geoalkalibacter</taxon>
    </lineage>
</organism>
<protein>
    <submittedName>
        <fullName evidence="8">DoxX family protein</fullName>
    </submittedName>
</protein>
<dbReference type="RefSeq" id="WP_260749626.1">
    <property type="nucleotide sequence ID" value="NZ_CP092109.1"/>
</dbReference>
<evidence type="ECO:0000256" key="3">
    <source>
        <dbReference type="ARBA" id="ARBA00022475"/>
    </source>
</evidence>
<evidence type="ECO:0000256" key="5">
    <source>
        <dbReference type="ARBA" id="ARBA00022989"/>
    </source>
</evidence>
<evidence type="ECO:0000256" key="7">
    <source>
        <dbReference type="SAM" id="Phobius"/>
    </source>
</evidence>
<keyword evidence="9" id="KW-1185">Reference proteome</keyword>
<keyword evidence="5 7" id="KW-1133">Transmembrane helix</keyword>
<comment type="subcellular location">
    <subcellularLocation>
        <location evidence="1">Cell membrane</location>
        <topology evidence="1">Multi-pass membrane protein</topology>
    </subcellularLocation>
</comment>
<evidence type="ECO:0000256" key="4">
    <source>
        <dbReference type="ARBA" id="ARBA00022692"/>
    </source>
</evidence>
<sequence>MALGKIFNTVESNGLIFLRLGLGAVFIAHGAQKLFGWFGGAGFEATIAYFEQNFGIPMSLTILAMATEFFGGIGVVLGLLTRVAALGLAVVMVVAVVLVHLPHGFFLNWACHEAAGHGYEFNLALLAMSLTLVVSGAGNLSADKWLSEL</sequence>
<gene>
    <name evidence="8" type="ORF">L9S41_07650</name>
</gene>
<reference evidence="8" key="1">
    <citation type="journal article" date="2022" name="Environ. Microbiol.">
        <title>Geoalkalibacter halelectricus SAP #1 sp. nov. possessing extracellular electron transfer and mineral#reducing capabilities from a haloalkaline environment.</title>
        <authorList>
            <person name="Yadav S."/>
            <person name="Singh R."/>
            <person name="Sundharam S.S."/>
            <person name="Chaudhary S."/>
            <person name="Krishnamurthi S."/>
            <person name="Patil S.A."/>
        </authorList>
    </citation>
    <scope>NUCLEOTIDE SEQUENCE</scope>
    <source>
        <strain evidence="8">SAP-1</strain>
    </source>
</reference>
<comment type="similarity">
    <text evidence="2">Belongs to the DoxX family.</text>
</comment>
<name>A0ABY5ZQ45_9BACT</name>
<accession>A0ABY5ZQ45</accession>
<dbReference type="Proteomes" id="UP001060414">
    <property type="component" value="Chromosome"/>
</dbReference>
<dbReference type="EMBL" id="CP092109">
    <property type="protein sequence ID" value="UWZ81253.1"/>
    <property type="molecule type" value="Genomic_DNA"/>
</dbReference>
<evidence type="ECO:0000256" key="6">
    <source>
        <dbReference type="ARBA" id="ARBA00023136"/>
    </source>
</evidence>